<dbReference type="EMBL" id="RWGY01000031">
    <property type="protein sequence ID" value="TVU16540.1"/>
    <property type="molecule type" value="Genomic_DNA"/>
</dbReference>
<dbReference type="SMART" id="SM00028">
    <property type="entry name" value="TPR"/>
    <property type="match status" value="3"/>
</dbReference>
<reference evidence="3 4" key="1">
    <citation type="journal article" date="2019" name="Sci. Rep.">
        <title>A high-quality genome of Eragrostis curvula grass provides insights into Poaceae evolution and supports new strategies to enhance forage quality.</title>
        <authorList>
            <person name="Carballo J."/>
            <person name="Santos B.A.C.M."/>
            <person name="Zappacosta D."/>
            <person name="Garbus I."/>
            <person name="Selva J.P."/>
            <person name="Gallo C.A."/>
            <person name="Diaz A."/>
            <person name="Albertini E."/>
            <person name="Caccamo M."/>
            <person name="Echenique V."/>
        </authorList>
    </citation>
    <scope>NUCLEOTIDE SEQUENCE [LARGE SCALE GENOMIC DNA]</scope>
    <source>
        <strain evidence="4">cv. Victoria</strain>
        <tissue evidence="3">Leaf</tissue>
    </source>
</reference>
<sequence>MAVAVAGVTATYHPRSMASALQRPPPRRRLPPPPRASGAVEVRVCTNRTCARQGGREVLAALAGLAPPRVDVASCGCLGRCGAGPNVAASVPGKGAAVFGHVGTAARGAQLLEHLLGAAEFDAAAGLAVLATREKAEAALEKGNAAEAEALLTEAIGLSSRGGLHLVYNSRSKVRLTLGNITGTLEDAEEAIRIAPKSPQCIICSDMLFLSNAKGINGLDHRKEFLNKKAVSMAHLLRGDALFTMGEYCAAEDAYADALDLDPSIRRSKSFKARVERLREKLVGAISPP</sequence>
<comment type="caution">
    <text evidence="3">The sequence shown here is derived from an EMBL/GenBank/DDBJ whole genome shotgun (WGS) entry which is preliminary data.</text>
</comment>
<proteinExistence type="predicted"/>
<evidence type="ECO:0000256" key="1">
    <source>
        <dbReference type="PROSITE-ProRule" id="PRU00339"/>
    </source>
</evidence>
<evidence type="ECO:0000313" key="4">
    <source>
        <dbReference type="Proteomes" id="UP000324897"/>
    </source>
</evidence>
<dbReference type="AlphaFoldDB" id="A0A5J9TYY9"/>
<accession>A0A5J9TYY9</accession>
<dbReference type="SUPFAM" id="SSF48452">
    <property type="entry name" value="TPR-like"/>
    <property type="match status" value="1"/>
</dbReference>
<dbReference type="PANTHER" id="PTHR47682">
    <property type="entry name" value="TETRATRICOPEPTIDE REPEAT (TPR)-CONTAINING PROTEIN"/>
    <property type="match status" value="1"/>
</dbReference>
<dbReference type="SUPFAM" id="SSF52833">
    <property type="entry name" value="Thioredoxin-like"/>
    <property type="match status" value="1"/>
</dbReference>
<name>A0A5J9TYY9_9POAL</name>
<keyword evidence="1" id="KW-0802">TPR repeat</keyword>
<keyword evidence="4" id="KW-1185">Reference proteome</keyword>
<dbReference type="Proteomes" id="UP000324897">
    <property type="component" value="Unassembled WGS sequence"/>
</dbReference>
<evidence type="ECO:0000256" key="2">
    <source>
        <dbReference type="SAM" id="MobiDB-lite"/>
    </source>
</evidence>
<feature type="repeat" description="TPR" evidence="1">
    <location>
        <begin position="232"/>
        <end position="265"/>
    </location>
</feature>
<evidence type="ECO:0000313" key="3">
    <source>
        <dbReference type="EMBL" id="TVU16540.1"/>
    </source>
</evidence>
<dbReference type="OrthoDB" id="2423701at2759"/>
<dbReference type="InterPro" id="IPR011990">
    <property type="entry name" value="TPR-like_helical_dom_sf"/>
</dbReference>
<dbReference type="Gene3D" id="1.25.40.10">
    <property type="entry name" value="Tetratricopeptide repeat domain"/>
    <property type="match status" value="2"/>
</dbReference>
<dbReference type="Gene3D" id="3.40.30.10">
    <property type="entry name" value="Glutaredoxin"/>
    <property type="match status" value="1"/>
</dbReference>
<organism evidence="3 4">
    <name type="scientific">Eragrostis curvula</name>
    <name type="common">weeping love grass</name>
    <dbReference type="NCBI Taxonomy" id="38414"/>
    <lineage>
        <taxon>Eukaryota</taxon>
        <taxon>Viridiplantae</taxon>
        <taxon>Streptophyta</taxon>
        <taxon>Embryophyta</taxon>
        <taxon>Tracheophyta</taxon>
        <taxon>Spermatophyta</taxon>
        <taxon>Magnoliopsida</taxon>
        <taxon>Liliopsida</taxon>
        <taxon>Poales</taxon>
        <taxon>Poaceae</taxon>
        <taxon>PACMAD clade</taxon>
        <taxon>Chloridoideae</taxon>
        <taxon>Eragrostideae</taxon>
        <taxon>Eragrostidinae</taxon>
        <taxon>Eragrostis</taxon>
    </lineage>
</organism>
<dbReference type="Gramene" id="TVU16540">
    <property type="protein sequence ID" value="TVU16540"/>
    <property type="gene ID" value="EJB05_40110"/>
</dbReference>
<dbReference type="Pfam" id="PF13181">
    <property type="entry name" value="TPR_8"/>
    <property type="match status" value="1"/>
</dbReference>
<dbReference type="InterPro" id="IPR019734">
    <property type="entry name" value="TPR_rpt"/>
</dbReference>
<dbReference type="InterPro" id="IPR036249">
    <property type="entry name" value="Thioredoxin-like_sf"/>
</dbReference>
<protein>
    <submittedName>
        <fullName evidence="3">Uncharacterized protein</fullName>
    </submittedName>
</protein>
<dbReference type="PANTHER" id="PTHR47682:SF1">
    <property type="entry name" value="TETRATRICOPEPTIDE REPEAT (TPR)-CONTAINING PROTEIN"/>
    <property type="match status" value="1"/>
</dbReference>
<dbReference type="PROSITE" id="PS50005">
    <property type="entry name" value="TPR"/>
    <property type="match status" value="1"/>
</dbReference>
<dbReference type="CDD" id="cd02980">
    <property type="entry name" value="TRX_Fd_family"/>
    <property type="match status" value="1"/>
</dbReference>
<gene>
    <name evidence="3" type="ORF">EJB05_40110</name>
</gene>
<feature type="region of interest" description="Disordered" evidence="2">
    <location>
        <begin position="16"/>
        <end position="38"/>
    </location>
</feature>